<reference evidence="2" key="1">
    <citation type="submission" date="2015-12" db="EMBL/GenBank/DDBJ databases">
        <title>Gene expression during late stages of embryo sac development: a critical building block for successful pollen-pistil interactions.</title>
        <authorList>
            <person name="Liu Y."/>
            <person name="Joly V."/>
            <person name="Sabar M."/>
            <person name="Matton D.P."/>
        </authorList>
    </citation>
    <scope>NUCLEOTIDE SEQUENCE</scope>
</reference>
<proteinExistence type="predicted"/>
<sequence length="97" mass="11386">MVRSTRLYKHSLFLLLIGAHIHLSIQLLYIMLSLVSTPVTLRGHCLDILPYCICRVEPQRWFGWDAISYMLTYWGERQMTDKVSLRCIREMAPSISQ</sequence>
<accession>A0A0V0H911</accession>
<dbReference type="EMBL" id="GEDG01023230">
    <property type="protein sequence ID" value="JAP16897.1"/>
    <property type="molecule type" value="Transcribed_RNA"/>
</dbReference>
<evidence type="ECO:0000256" key="1">
    <source>
        <dbReference type="SAM" id="Phobius"/>
    </source>
</evidence>
<keyword evidence="1" id="KW-0472">Membrane</keyword>
<keyword evidence="1" id="KW-0812">Transmembrane</keyword>
<feature type="transmembrane region" description="Helical" evidence="1">
    <location>
        <begin position="12"/>
        <end position="32"/>
    </location>
</feature>
<keyword evidence="1" id="KW-1133">Transmembrane helix</keyword>
<protein>
    <submittedName>
        <fullName evidence="2">Putative ovule protein</fullName>
    </submittedName>
</protein>
<organism evidence="2">
    <name type="scientific">Solanum chacoense</name>
    <name type="common">Chaco potato</name>
    <dbReference type="NCBI Taxonomy" id="4108"/>
    <lineage>
        <taxon>Eukaryota</taxon>
        <taxon>Viridiplantae</taxon>
        <taxon>Streptophyta</taxon>
        <taxon>Embryophyta</taxon>
        <taxon>Tracheophyta</taxon>
        <taxon>Spermatophyta</taxon>
        <taxon>Magnoliopsida</taxon>
        <taxon>eudicotyledons</taxon>
        <taxon>Gunneridae</taxon>
        <taxon>Pentapetalae</taxon>
        <taxon>asterids</taxon>
        <taxon>lamiids</taxon>
        <taxon>Solanales</taxon>
        <taxon>Solanaceae</taxon>
        <taxon>Solanoideae</taxon>
        <taxon>Solaneae</taxon>
        <taxon>Solanum</taxon>
    </lineage>
</organism>
<name>A0A0V0H911_SOLCH</name>
<dbReference type="AlphaFoldDB" id="A0A0V0H911"/>
<evidence type="ECO:0000313" key="2">
    <source>
        <dbReference type="EMBL" id="JAP16897.1"/>
    </source>
</evidence>